<gene>
    <name evidence="1" type="ORF">MA03_01740</name>
</gene>
<name>A0A0F7CKU3_9CREN</name>
<dbReference type="KEGG" id="thf:MA03_01740"/>
<accession>A0A0F7CKU3</accession>
<keyword evidence="2" id="KW-1185">Reference proteome</keyword>
<sequence length="159" mass="17445">MGETMRLKNVMIRGVDAAAYDEMSTLAKKMGVSVGALASQAFKVLLALADAGPQLAGIQLSTTDIIKEIIPAKVLKHKPVFVRHVGRLVLSREDLERAPGPLFLVGIEELVFDASVDTRLFEEKVLRIVDCGRVVIHRGLDKLSVLARSLFIKELVEKI</sequence>
<dbReference type="AlphaFoldDB" id="A0A0F7CKU3"/>
<dbReference type="STRING" id="1550241.MA03_01740"/>
<dbReference type="OrthoDB" id="30954at2157"/>
<proteinExistence type="predicted"/>
<dbReference type="EMBL" id="CP009961">
    <property type="protein sequence ID" value="AKG38261.1"/>
    <property type="molecule type" value="Genomic_DNA"/>
</dbReference>
<dbReference type="Proteomes" id="UP000067434">
    <property type="component" value="Chromosome"/>
</dbReference>
<organism evidence="1 2">
    <name type="scientific">Infirmifilum uzonense</name>
    <dbReference type="NCBI Taxonomy" id="1550241"/>
    <lineage>
        <taxon>Archaea</taxon>
        <taxon>Thermoproteota</taxon>
        <taxon>Thermoprotei</taxon>
        <taxon>Thermofilales</taxon>
        <taxon>Thermofilaceae</taxon>
        <taxon>Infirmifilum</taxon>
    </lineage>
</organism>
<dbReference type="HOGENOM" id="CLU_1674078_0_0_2"/>
<reference evidence="1 2" key="1">
    <citation type="journal article" date="2015" name="Stand. Genomic Sci.">
        <title>Complete genome sequence of and proposal of Thermofilum uzonense sp. nov. a novel hyperthermophilic crenarchaeon and emended description of the genus Thermofilum.</title>
        <authorList>
            <person name="Toshchakov S.V."/>
            <person name="Korzhenkov A.A."/>
            <person name="Samarov N.I."/>
            <person name="Mazunin I.O."/>
            <person name="Mozhey O.I."/>
            <person name="Shmyr I.S."/>
            <person name="Derbikova K.S."/>
            <person name="Taranov E.A."/>
            <person name="Dominova I.N."/>
            <person name="Bonch-Osmolovskaya E.A."/>
            <person name="Patrushev M.V."/>
            <person name="Podosokorskaya O.A."/>
            <person name="Kublanov I.V."/>
        </authorList>
    </citation>
    <scope>NUCLEOTIDE SEQUENCE [LARGE SCALE GENOMIC DNA]</scope>
    <source>
        <strain evidence="1 2">1807-2</strain>
    </source>
</reference>
<dbReference type="PATRIC" id="fig|1550241.5.peg.355"/>
<protein>
    <submittedName>
        <fullName evidence="1">Uncharacterized protein</fullName>
    </submittedName>
</protein>
<evidence type="ECO:0000313" key="1">
    <source>
        <dbReference type="EMBL" id="AKG38261.1"/>
    </source>
</evidence>
<evidence type="ECO:0000313" key="2">
    <source>
        <dbReference type="Proteomes" id="UP000067434"/>
    </source>
</evidence>